<feature type="signal peptide" evidence="1">
    <location>
        <begin position="1"/>
        <end position="24"/>
    </location>
</feature>
<dbReference type="Pfam" id="PF02298">
    <property type="entry name" value="Cu_bind_like"/>
    <property type="match status" value="1"/>
</dbReference>
<organism evidence="3 4">
    <name type="scientific">Hibiscus syriacus</name>
    <name type="common">Rose of Sharon</name>
    <dbReference type="NCBI Taxonomy" id="106335"/>
    <lineage>
        <taxon>Eukaryota</taxon>
        <taxon>Viridiplantae</taxon>
        <taxon>Streptophyta</taxon>
        <taxon>Embryophyta</taxon>
        <taxon>Tracheophyta</taxon>
        <taxon>Spermatophyta</taxon>
        <taxon>Magnoliopsida</taxon>
        <taxon>eudicotyledons</taxon>
        <taxon>Gunneridae</taxon>
        <taxon>Pentapetalae</taxon>
        <taxon>rosids</taxon>
        <taxon>malvids</taxon>
        <taxon>Malvales</taxon>
        <taxon>Malvaceae</taxon>
        <taxon>Malvoideae</taxon>
        <taxon>Hibiscus</taxon>
    </lineage>
</organism>
<dbReference type="InterPro" id="IPR008972">
    <property type="entry name" value="Cupredoxin"/>
</dbReference>
<dbReference type="OrthoDB" id="1839683at2759"/>
<keyword evidence="1" id="KW-0732">Signal</keyword>
<keyword evidence="4" id="KW-1185">Reference proteome</keyword>
<comment type="caution">
    <text evidence="3">The sequence shown here is derived from an EMBL/GenBank/DDBJ whole genome shotgun (WGS) entry which is preliminary data.</text>
</comment>
<feature type="chain" id="PRO_5025451494" evidence="1">
    <location>
        <begin position="25"/>
        <end position="175"/>
    </location>
</feature>
<proteinExistence type="predicted"/>
<feature type="domain" description="Phytocyanin" evidence="2">
    <location>
        <begin position="57"/>
        <end position="171"/>
    </location>
</feature>
<dbReference type="Proteomes" id="UP000436088">
    <property type="component" value="Unassembled WGS sequence"/>
</dbReference>
<dbReference type="Gene3D" id="2.60.40.420">
    <property type="entry name" value="Cupredoxins - blue copper proteins"/>
    <property type="match status" value="1"/>
</dbReference>
<accession>A0A6A3AZ83</accession>
<dbReference type="AlphaFoldDB" id="A0A6A3AZ83"/>
<dbReference type="PANTHER" id="PTHR34052:SF1">
    <property type="entry name" value="OS06G0216700 PROTEIN"/>
    <property type="match status" value="1"/>
</dbReference>
<dbReference type="PROSITE" id="PS51485">
    <property type="entry name" value="PHYTOCYANIN"/>
    <property type="match status" value="1"/>
</dbReference>
<dbReference type="SUPFAM" id="SSF49503">
    <property type="entry name" value="Cupredoxins"/>
    <property type="match status" value="1"/>
</dbReference>
<reference evidence="3" key="1">
    <citation type="submission" date="2019-09" db="EMBL/GenBank/DDBJ databases">
        <title>Draft genome information of white flower Hibiscus syriacus.</title>
        <authorList>
            <person name="Kim Y.-M."/>
        </authorList>
    </citation>
    <scope>NUCLEOTIDE SEQUENCE [LARGE SCALE GENOMIC DNA]</scope>
    <source>
        <strain evidence="3">YM2019G1</strain>
    </source>
</reference>
<dbReference type="InterPro" id="IPR003245">
    <property type="entry name" value="Phytocyanin_dom"/>
</dbReference>
<evidence type="ECO:0000313" key="3">
    <source>
        <dbReference type="EMBL" id="KAE8708375.1"/>
    </source>
</evidence>
<dbReference type="PANTHER" id="PTHR34052">
    <property type="entry name" value="GLYCINE-RICH PROTEIN-LIKE"/>
    <property type="match status" value="1"/>
</dbReference>
<dbReference type="GO" id="GO:0009055">
    <property type="term" value="F:electron transfer activity"/>
    <property type="evidence" value="ECO:0007669"/>
    <property type="project" value="InterPro"/>
</dbReference>
<evidence type="ECO:0000256" key="1">
    <source>
        <dbReference type="SAM" id="SignalP"/>
    </source>
</evidence>
<name>A0A6A3AZ83_HIBSY</name>
<evidence type="ECO:0000313" key="4">
    <source>
        <dbReference type="Proteomes" id="UP000436088"/>
    </source>
</evidence>
<dbReference type="EMBL" id="VEPZ02000943">
    <property type="protein sequence ID" value="KAE8708375.1"/>
    <property type="molecule type" value="Genomic_DNA"/>
</dbReference>
<gene>
    <name evidence="3" type="ORF">F3Y22_tig00110343pilonHSYRG00018</name>
</gene>
<evidence type="ECO:0000259" key="2">
    <source>
        <dbReference type="PROSITE" id="PS51485"/>
    </source>
</evidence>
<protein>
    <submittedName>
        <fullName evidence="3">Armadillo repeat-containing protein 6-like</fullName>
    </submittedName>
</protein>
<sequence length="175" mass="20006">MGFTFACRLMLLVAAASMLGVSHANKDWGSPKSSYTGWGWGWNSTNKHPLNETQGPQKIIVGGSQNWHFGFNYSHWAFQNAPFYFNDTLVFKYDPPSNNTFPHSVYLFPDRWSYLNCNLKRAKMIANATQGDGDGFEFVLDKWSPFYFACGERNGIHCKAGGMKFMVVPLFRFHY</sequence>